<gene>
    <name evidence="2" type="ORF">HGP29_06315</name>
</gene>
<dbReference type="SUPFAM" id="SSF56300">
    <property type="entry name" value="Metallo-dependent phosphatases"/>
    <property type="match status" value="1"/>
</dbReference>
<evidence type="ECO:0000313" key="3">
    <source>
        <dbReference type="Proteomes" id="UP000585050"/>
    </source>
</evidence>
<dbReference type="GO" id="GO:0005737">
    <property type="term" value="C:cytoplasm"/>
    <property type="evidence" value="ECO:0007669"/>
    <property type="project" value="TreeGrafter"/>
</dbReference>
<dbReference type="RefSeq" id="WP_168881525.1">
    <property type="nucleotide sequence ID" value="NZ_JABAIL010000002.1"/>
</dbReference>
<dbReference type="Proteomes" id="UP000585050">
    <property type="component" value="Unassembled WGS sequence"/>
</dbReference>
<comment type="caution">
    <text evidence="2">The sequence shown here is derived from an EMBL/GenBank/DDBJ whole genome shotgun (WGS) entry which is preliminary data.</text>
</comment>
<dbReference type="EMBL" id="JABAIL010000002">
    <property type="protein sequence ID" value="NLR90810.1"/>
    <property type="molecule type" value="Genomic_DNA"/>
</dbReference>
<dbReference type="InterPro" id="IPR050126">
    <property type="entry name" value="Ap4A_hydrolase"/>
</dbReference>
<dbReference type="GO" id="GO:0110154">
    <property type="term" value="P:RNA decapping"/>
    <property type="evidence" value="ECO:0007669"/>
    <property type="project" value="TreeGrafter"/>
</dbReference>
<organism evidence="2 3">
    <name type="scientific">Flammeovirga agarivorans</name>
    <dbReference type="NCBI Taxonomy" id="2726742"/>
    <lineage>
        <taxon>Bacteria</taxon>
        <taxon>Pseudomonadati</taxon>
        <taxon>Bacteroidota</taxon>
        <taxon>Cytophagia</taxon>
        <taxon>Cytophagales</taxon>
        <taxon>Flammeovirgaceae</taxon>
        <taxon>Flammeovirga</taxon>
    </lineage>
</organism>
<dbReference type="Gene3D" id="3.60.21.10">
    <property type="match status" value="1"/>
</dbReference>
<dbReference type="CDD" id="cd00144">
    <property type="entry name" value="MPP_PPP_family"/>
    <property type="match status" value="1"/>
</dbReference>
<sequence length="245" mass="29245">MKKLKLKTDKYVRRFAIGDIHGCYHTLKYLLEDELKITTNDFIVLLGDYIHKGPYSKEVIDYILDLQKDGYHIYTIRGNHEQNLIDKQKTYKPKFLRFITRIFTKPRKSILSEDGVLYWHHKEFFNELPYHIIIEDYHFVHAGFNFSAEKPKKDFDAMLTIRKPLPPIERINEVLKKKRLVHGHTPKFIYEVEKMVKEKRKIINLDSGCAYLKTPTTEQRKYHGYLSCLNLDSLELIKVKNKDQL</sequence>
<feature type="domain" description="Calcineurin-like phosphoesterase" evidence="1">
    <location>
        <begin position="16"/>
        <end position="188"/>
    </location>
</feature>
<evidence type="ECO:0000259" key="1">
    <source>
        <dbReference type="Pfam" id="PF00149"/>
    </source>
</evidence>
<dbReference type="GO" id="GO:0008803">
    <property type="term" value="F:bis(5'-nucleosyl)-tetraphosphatase (symmetrical) activity"/>
    <property type="evidence" value="ECO:0007669"/>
    <property type="project" value="TreeGrafter"/>
</dbReference>
<evidence type="ECO:0000313" key="2">
    <source>
        <dbReference type="EMBL" id="NLR90810.1"/>
    </source>
</evidence>
<reference evidence="2 3" key="1">
    <citation type="submission" date="2020-04" db="EMBL/GenBank/DDBJ databases">
        <title>Flammeovirga sp. SR4, a novel species isolated from seawater.</title>
        <authorList>
            <person name="Wang X."/>
        </authorList>
    </citation>
    <scope>NUCLEOTIDE SEQUENCE [LARGE SCALE GENOMIC DNA]</scope>
    <source>
        <strain evidence="2 3">SR4</strain>
    </source>
</reference>
<dbReference type="PANTHER" id="PTHR42850">
    <property type="entry name" value="METALLOPHOSPHOESTERASE"/>
    <property type="match status" value="1"/>
</dbReference>
<dbReference type="GO" id="GO:0016791">
    <property type="term" value="F:phosphatase activity"/>
    <property type="evidence" value="ECO:0007669"/>
    <property type="project" value="TreeGrafter"/>
</dbReference>
<keyword evidence="3" id="KW-1185">Reference proteome</keyword>
<dbReference type="InterPro" id="IPR004843">
    <property type="entry name" value="Calcineurin-like_PHP"/>
</dbReference>
<dbReference type="PANTHER" id="PTHR42850:SF4">
    <property type="entry name" value="ZINC-DEPENDENT ENDOPOLYPHOSPHATASE"/>
    <property type="match status" value="1"/>
</dbReference>
<protein>
    <submittedName>
        <fullName evidence="2">Serine/threonine protein phosphatase</fullName>
    </submittedName>
</protein>
<dbReference type="AlphaFoldDB" id="A0A7X8SIF0"/>
<proteinExistence type="predicted"/>
<dbReference type="Pfam" id="PF00149">
    <property type="entry name" value="Metallophos"/>
    <property type="match status" value="1"/>
</dbReference>
<accession>A0A7X8SIF0</accession>
<name>A0A7X8SIF0_9BACT</name>
<dbReference type="InterPro" id="IPR029052">
    <property type="entry name" value="Metallo-depent_PP-like"/>
</dbReference>